<dbReference type="InterPro" id="IPR000914">
    <property type="entry name" value="SBP_5_dom"/>
</dbReference>
<evidence type="ECO:0000256" key="1">
    <source>
        <dbReference type="ARBA" id="ARBA00005695"/>
    </source>
</evidence>
<evidence type="ECO:0000256" key="4">
    <source>
        <dbReference type="SAM" id="SignalP"/>
    </source>
</evidence>
<evidence type="ECO:0000313" key="6">
    <source>
        <dbReference type="EMBL" id="BAL52535.1"/>
    </source>
</evidence>
<protein>
    <submittedName>
        <fullName evidence="6">Peptide/nickel transport system substrate-binding protein</fullName>
    </submittedName>
</protein>
<dbReference type="GO" id="GO:0043190">
    <property type="term" value="C:ATP-binding cassette (ABC) transporter complex"/>
    <property type="evidence" value="ECO:0007669"/>
    <property type="project" value="InterPro"/>
</dbReference>
<dbReference type="GO" id="GO:1904680">
    <property type="term" value="F:peptide transmembrane transporter activity"/>
    <property type="evidence" value="ECO:0007669"/>
    <property type="project" value="TreeGrafter"/>
</dbReference>
<feature type="signal peptide" evidence="4">
    <location>
        <begin position="1"/>
        <end position="25"/>
    </location>
</feature>
<sequence>MRRALVLLGLILLLLAACLPEPLPATDQGWTSGASSPPPAPSATATAAPRALTICLGAEPNTLYPLGRLNAAARSVLSALYDSPAERLNYTYTPIILEKIPTLQDGDARIERISVARGTEIVDAAGKVQPLAPGVSLLPAGCRAADCAITWDGQKPVNMERLRVTFKLARDIYWSDGAPVTAADSLFAYNLALAQKDAFHAYLLDRTASYKALDEQTIEWTGKPGFIDPSYVENFWLPLPEHAWKDFSPADLPSLDVVSRTPLGYGAYVVQDWRPGEAILLRKNPSYFRARQGLPRFETLTFRILKDANEAISALLSGECDLLDPTLPLEGQVGLLRSLEAQGKVRLWTAQSPVIEWLGLGLRPASYDDGYTPPQYDRPDFFGEVRFRQALALCLDRQKAVREVLFDTTQVADTLLPPNHPLHASQLVTYPYDPQAAAQLLESLGWRDHDQNPATPRRSYGVPNVPNNTELILRYDTTRALQRQQVAEVLAASLQACGIGLQVTFHPAQEFYAEGPQGLLFGRKFDLAEYAIGGTLEASCRNFMSDQVPNAQNQWIGANVGGFQNGEYDALCRKALYALPEEKTYQEAYQQLQQLFALQLPAIPLYARPILAVSRPDLCNLNLDPTASSPLWNLEAIDYGAGCP</sequence>
<dbReference type="GO" id="GO:0042597">
    <property type="term" value="C:periplasmic space"/>
    <property type="evidence" value="ECO:0007669"/>
    <property type="project" value="UniProtKB-ARBA"/>
</dbReference>
<dbReference type="AlphaFoldDB" id="H5S8P9"/>
<evidence type="ECO:0000256" key="3">
    <source>
        <dbReference type="ARBA" id="ARBA00022729"/>
    </source>
</evidence>
<gene>
    <name evidence="6" type="ORF">HGMM_F01E07C07</name>
</gene>
<dbReference type="Gene3D" id="3.40.190.10">
    <property type="entry name" value="Periplasmic binding protein-like II"/>
    <property type="match status" value="1"/>
</dbReference>
<proteinExistence type="inferred from homology"/>
<dbReference type="PROSITE" id="PS51257">
    <property type="entry name" value="PROKAR_LIPOPROTEIN"/>
    <property type="match status" value="1"/>
</dbReference>
<evidence type="ECO:0000259" key="5">
    <source>
        <dbReference type="Pfam" id="PF00496"/>
    </source>
</evidence>
<feature type="domain" description="Solute-binding protein family 5" evidence="5">
    <location>
        <begin position="162"/>
        <end position="509"/>
    </location>
</feature>
<dbReference type="Pfam" id="PF00496">
    <property type="entry name" value="SBP_bac_5"/>
    <property type="match status" value="1"/>
</dbReference>
<feature type="chain" id="PRO_5003597358" evidence="4">
    <location>
        <begin position="26"/>
        <end position="644"/>
    </location>
</feature>
<name>H5S8P9_9CHLR</name>
<keyword evidence="2" id="KW-0813">Transport</keyword>
<accession>H5S8P9</accession>
<dbReference type="PANTHER" id="PTHR30290">
    <property type="entry name" value="PERIPLASMIC BINDING COMPONENT OF ABC TRANSPORTER"/>
    <property type="match status" value="1"/>
</dbReference>
<dbReference type="EMBL" id="AP011631">
    <property type="protein sequence ID" value="BAL52535.1"/>
    <property type="molecule type" value="Genomic_DNA"/>
</dbReference>
<keyword evidence="3 4" id="KW-0732">Signal</keyword>
<dbReference type="GO" id="GO:0015833">
    <property type="term" value="P:peptide transport"/>
    <property type="evidence" value="ECO:0007669"/>
    <property type="project" value="TreeGrafter"/>
</dbReference>
<dbReference type="Gene3D" id="3.10.105.10">
    <property type="entry name" value="Dipeptide-binding Protein, Domain 3"/>
    <property type="match status" value="1"/>
</dbReference>
<comment type="similarity">
    <text evidence="1">Belongs to the bacterial solute-binding protein 5 family.</text>
</comment>
<dbReference type="InterPro" id="IPR039424">
    <property type="entry name" value="SBP_5"/>
</dbReference>
<evidence type="ECO:0000256" key="2">
    <source>
        <dbReference type="ARBA" id="ARBA00022448"/>
    </source>
</evidence>
<reference evidence="6" key="2">
    <citation type="journal article" date="2012" name="PLoS ONE">
        <title>A Deeply Branching Thermophilic Bacterium with an Ancient Acetyl-CoA Pathway Dominates a Subsurface Ecosystem.</title>
        <authorList>
            <person name="Takami H."/>
            <person name="Noguchi H."/>
            <person name="Takaki Y."/>
            <person name="Uchiyama I."/>
            <person name="Toyoda A."/>
            <person name="Nishi S."/>
            <person name="Chee G.-J."/>
            <person name="Arai W."/>
            <person name="Nunoura T."/>
            <person name="Itoh T."/>
            <person name="Hattori M."/>
            <person name="Takai K."/>
        </authorList>
    </citation>
    <scope>NUCLEOTIDE SEQUENCE</scope>
</reference>
<reference evidence="6" key="1">
    <citation type="journal article" date="2005" name="Environ. Microbiol.">
        <title>Genetic and functional properties of uncultivated thermophilic crenarchaeotes from a subsurface gold mine as revealed by analysis of genome fragments.</title>
        <authorList>
            <person name="Nunoura T."/>
            <person name="Hirayama H."/>
            <person name="Takami H."/>
            <person name="Oida H."/>
            <person name="Nishi S."/>
            <person name="Shimamura S."/>
            <person name="Suzuki Y."/>
            <person name="Inagaki F."/>
            <person name="Takai K."/>
            <person name="Nealson K.H."/>
            <person name="Horikoshi K."/>
        </authorList>
    </citation>
    <scope>NUCLEOTIDE SEQUENCE</scope>
</reference>
<organism evidence="6">
    <name type="scientific">uncultured Chloroflexota bacterium</name>
    <dbReference type="NCBI Taxonomy" id="166587"/>
    <lineage>
        <taxon>Bacteria</taxon>
        <taxon>Bacillati</taxon>
        <taxon>Chloroflexota</taxon>
        <taxon>environmental samples</taxon>
    </lineage>
</organism>
<dbReference type="SUPFAM" id="SSF53850">
    <property type="entry name" value="Periplasmic binding protein-like II"/>
    <property type="match status" value="1"/>
</dbReference>
<dbReference type="PANTHER" id="PTHR30290:SF9">
    <property type="entry name" value="OLIGOPEPTIDE-BINDING PROTEIN APPA"/>
    <property type="match status" value="1"/>
</dbReference>